<dbReference type="EMBL" id="VSRR010042729">
    <property type="protein sequence ID" value="MPC76158.1"/>
    <property type="molecule type" value="Genomic_DNA"/>
</dbReference>
<evidence type="ECO:0000313" key="2">
    <source>
        <dbReference type="Proteomes" id="UP000324222"/>
    </source>
</evidence>
<gene>
    <name evidence="1" type="ORF">E2C01_070563</name>
</gene>
<evidence type="ECO:0000313" key="1">
    <source>
        <dbReference type="EMBL" id="MPC76158.1"/>
    </source>
</evidence>
<dbReference type="Proteomes" id="UP000324222">
    <property type="component" value="Unassembled WGS sequence"/>
</dbReference>
<accession>A0A5B7I5L2</accession>
<dbReference type="InterPro" id="IPR036116">
    <property type="entry name" value="FN3_sf"/>
</dbReference>
<dbReference type="AlphaFoldDB" id="A0A5B7I5L2"/>
<evidence type="ECO:0008006" key="3">
    <source>
        <dbReference type="Google" id="ProtNLM"/>
    </source>
</evidence>
<reference evidence="1 2" key="1">
    <citation type="submission" date="2019-05" db="EMBL/GenBank/DDBJ databases">
        <title>Another draft genome of Portunus trituberculatus and its Hox gene families provides insights of decapod evolution.</title>
        <authorList>
            <person name="Jeong J.-H."/>
            <person name="Song I."/>
            <person name="Kim S."/>
            <person name="Choi T."/>
            <person name="Kim D."/>
            <person name="Ryu S."/>
            <person name="Kim W."/>
        </authorList>
    </citation>
    <scope>NUCLEOTIDE SEQUENCE [LARGE SCALE GENOMIC DNA]</scope>
    <source>
        <tissue evidence="1">Muscle</tissue>
    </source>
</reference>
<comment type="caution">
    <text evidence="1">The sequence shown here is derived from an EMBL/GenBank/DDBJ whole genome shotgun (WGS) entry which is preliminary data.</text>
</comment>
<organism evidence="1 2">
    <name type="scientific">Portunus trituberculatus</name>
    <name type="common">Swimming crab</name>
    <name type="synonym">Neptunus trituberculatus</name>
    <dbReference type="NCBI Taxonomy" id="210409"/>
    <lineage>
        <taxon>Eukaryota</taxon>
        <taxon>Metazoa</taxon>
        <taxon>Ecdysozoa</taxon>
        <taxon>Arthropoda</taxon>
        <taxon>Crustacea</taxon>
        <taxon>Multicrustacea</taxon>
        <taxon>Malacostraca</taxon>
        <taxon>Eumalacostraca</taxon>
        <taxon>Eucarida</taxon>
        <taxon>Decapoda</taxon>
        <taxon>Pleocyemata</taxon>
        <taxon>Brachyura</taxon>
        <taxon>Eubrachyura</taxon>
        <taxon>Portunoidea</taxon>
        <taxon>Portunidae</taxon>
        <taxon>Portuninae</taxon>
        <taxon>Portunus</taxon>
    </lineage>
</organism>
<protein>
    <recommendedName>
        <fullName evidence="3">Fibronectin type-III domain-containing protein</fullName>
    </recommendedName>
</protein>
<dbReference type="SUPFAM" id="SSF49265">
    <property type="entry name" value="Fibronectin type III"/>
    <property type="match status" value="1"/>
</dbReference>
<dbReference type="OrthoDB" id="687730at2759"/>
<dbReference type="CDD" id="cd00063">
    <property type="entry name" value="FN3"/>
    <property type="match status" value="1"/>
</dbReference>
<dbReference type="InterPro" id="IPR003961">
    <property type="entry name" value="FN3_dom"/>
</dbReference>
<name>A0A5B7I5L2_PORTR</name>
<keyword evidence="2" id="KW-1185">Reference proteome</keyword>
<sequence>MVNDSSHITLTWTAPGDDLDSGIGKEPGEQIVFTAKLKESLAPDTLYFVSLRAVDHKRNNGLMSRPVGFISDTARERIGISKPIRVDHEGSDG</sequence>
<proteinExistence type="predicted"/>